<accession>A0A8S0X2Q8</accession>
<evidence type="ECO:0000313" key="2">
    <source>
        <dbReference type="Proteomes" id="UP000467700"/>
    </source>
</evidence>
<sequence length="523" mass="59100">MSPHIARAVGEGQQRSEVILRKRIQTDNCQLLAPFIRTTSPQMESSADPLFPQETFDLFIDAIAEIPGLARFRRTALQSCNLVSRSFSHSARRHIFNRVSIDIRSDLGAEKVLSRIEALNQLLGWVGSTSEIRSPQMRGIAPFINTFSFSIRCNMTPEIQASLASTFKLVSGSGVQGVELCGLEMNRDIAFQRGIADLIRSPCLRILSLRETSLPRLILLGAHIKTLEMVDECFMREEEENQPAYRDIIRNRQLTGDAIPSLEQITTDPRIGAGLWQLIGPILGNASQSAWRSRTTNLRCLSFLIFGSSNFKPLGAMSLCASNTMERLSIRYTSKHLSHRTVHDNNISIVFRSDNYALTLFEVPEGLDLSGLRKLRFLHLYHHRISSSIEDDISTTIKSINPPASLETLEIEVLYGSPITLKTEFRRRNQLAWEPLDSTLASPLYSMVRCIDIYMHFNADYLSGIWTLWGTKYQFAEEGTSAMRRCLPSFNVGENRKRLNIHVIFSSETGPYRMRDRGVIIPS</sequence>
<name>A0A8S0X2Q8_CYCAE</name>
<protein>
    <submittedName>
        <fullName evidence="1">Uncharacterized protein</fullName>
    </submittedName>
</protein>
<organism evidence="1 2">
    <name type="scientific">Cyclocybe aegerita</name>
    <name type="common">Black poplar mushroom</name>
    <name type="synonym">Agrocybe aegerita</name>
    <dbReference type="NCBI Taxonomy" id="1973307"/>
    <lineage>
        <taxon>Eukaryota</taxon>
        <taxon>Fungi</taxon>
        <taxon>Dikarya</taxon>
        <taxon>Basidiomycota</taxon>
        <taxon>Agaricomycotina</taxon>
        <taxon>Agaricomycetes</taxon>
        <taxon>Agaricomycetidae</taxon>
        <taxon>Agaricales</taxon>
        <taxon>Agaricineae</taxon>
        <taxon>Bolbitiaceae</taxon>
        <taxon>Cyclocybe</taxon>
    </lineage>
</organism>
<keyword evidence="2" id="KW-1185">Reference proteome</keyword>
<dbReference type="Proteomes" id="UP000467700">
    <property type="component" value="Unassembled WGS sequence"/>
</dbReference>
<dbReference type="AlphaFoldDB" id="A0A8S0X2Q8"/>
<proteinExistence type="predicted"/>
<gene>
    <name evidence="1" type="ORF">AAE3_LOCUS7527</name>
</gene>
<comment type="caution">
    <text evidence="1">The sequence shown here is derived from an EMBL/GenBank/DDBJ whole genome shotgun (WGS) entry which is preliminary data.</text>
</comment>
<evidence type="ECO:0000313" key="1">
    <source>
        <dbReference type="EMBL" id="CAA7265332.1"/>
    </source>
</evidence>
<reference evidence="1 2" key="1">
    <citation type="submission" date="2020-01" db="EMBL/GenBank/DDBJ databases">
        <authorList>
            <person name="Gupta K D."/>
        </authorList>
    </citation>
    <scope>NUCLEOTIDE SEQUENCE [LARGE SCALE GENOMIC DNA]</scope>
</reference>
<dbReference type="EMBL" id="CACVBS010000048">
    <property type="protein sequence ID" value="CAA7265332.1"/>
    <property type="molecule type" value="Genomic_DNA"/>
</dbReference>